<reference evidence="2 3" key="1">
    <citation type="journal article" date="2021" name="Elife">
        <title>Chloroplast acquisition without the gene transfer in kleptoplastic sea slugs, Plakobranchus ocellatus.</title>
        <authorList>
            <person name="Maeda T."/>
            <person name="Takahashi S."/>
            <person name="Yoshida T."/>
            <person name="Shimamura S."/>
            <person name="Takaki Y."/>
            <person name="Nagai Y."/>
            <person name="Toyoda A."/>
            <person name="Suzuki Y."/>
            <person name="Arimoto A."/>
            <person name="Ishii H."/>
            <person name="Satoh N."/>
            <person name="Nishiyama T."/>
            <person name="Hasebe M."/>
            <person name="Maruyama T."/>
            <person name="Minagawa J."/>
            <person name="Obokata J."/>
            <person name="Shigenobu S."/>
        </authorList>
    </citation>
    <scope>NUCLEOTIDE SEQUENCE [LARGE SCALE GENOMIC DNA]</scope>
</reference>
<accession>A0AAV4BZ81</accession>
<protein>
    <submittedName>
        <fullName evidence="2">Uncharacterized protein</fullName>
    </submittedName>
</protein>
<comment type="caution">
    <text evidence="2">The sequence shown here is derived from an EMBL/GenBank/DDBJ whole genome shotgun (WGS) entry which is preliminary data.</text>
</comment>
<keyword evidence="3" id="KW-1185">Reference proteome</keyword>
<evidence type="ECO:0000256" key="1">
    <source>
        <dbReference type="SAM" id="MobiDB-lite"/>
    </source>
</evidence>
<dbReference type="EMBL" id="BLXT01005511">
    <property type="protein sequence ID" value="GFO23699.1"/>
    <property type="molecule type" value="Genomic_DNA"/>
</dbReference>
<evidence type="ECO:0000313" key="2">
    <source>
        <dbReference type="EMBL" id="GFO23699.1"/>
    </source>
</evidence>
<proteinExistence type="predicted"/>
<gene>
    <name evidence="2" type="ORF">PoB_005020400</name>
</gene>
<dbReference type="Proteomes" id="UP000735302">
    <property type="component" value="Unassembled WGS sequence"/>
</dbReference>
<dbReference type="AlphaFoldDB" id="A0AAV4BZ81"/>
<feature type="compositionally biased region" description="Polar residues" evidence="1">
    <location>
        <begin position="122"/>
        <end position="140"/>
    </location>
</feature>
<feature type="region of interest" description="Disordered" evidence="1">
    <location>
        <begin position="117"/>
        <end position="140"/>
    </location>
</feature>
<name>A0AAV4BZ81_9GAST</name>
<organism evidence="2 3">
    <name type="scientific">Plakobranchus ocellatus</name>
    <dbReference type="NCBI Taxonomy" id="259542"/>
    <lineage>
        <taxon>Eukaryota</taxon>
        <taxon>Metazoa</taxon>
        <taxon>Spiralia</taxon>
        <taxon>Lophotrochozoa</taxon>
        <taxon>Mollusca</taxon>
        <taxon>Gastropoda</taxon>
        <taxon>Heterobranchia</taxon>
        <taxon>Euthyneura</taxon>
        <taxon>Panpulmonata</taxon>
        <taxon>Sacoglossa</taxon>
        <taxon>Placobranchoidea</taxon>
        <taxon>Plakobranchidae</taxon>
        <taxon>Plakobranchus</taxon>
    </lineage>
</organism>
<sequence>MPEISCEYVQTDVFCVMQATADTEVQSGPQPQNEDINDDLLALARKRLLNPRPIPKEDAFDYFGKTMAHKLRDLPTGTGKFCKELCSDIMFEAALGRLFINSTILTRRVHEPEDTRPFVVSGHSQSQHNDFDNYQSYGYN</sequence>
<evidence type="ECO:0000313" key="3">
    <source>
        <dbReference type="Proteomes" id="UP000735302"/>
    </source>
</evidence>